<dbReference type="PATRIC" id="fig|1618590.3.peg.341"/>
<dbReference type="SUPFAM" id="SSF81301">
    <property type="entry name" value="Nucleotidyltransferase"/>
    <property type="match status" value="1"/>
</dbReference>
<dbReference type="InterPro" id="IPR007685">
    <property type="entry name" value="RelA_SpoT"/>
</dbReference>
<dbReference type="Gene3D" id="3.30.460.10">
    <property type="entry name" value="Beta Polymerase, domain 2"/>
    <property type="match status" value="1"/>
</dbReference>
<dbReference type="NCBIfam" id="TIGR00691">
    <property type="entry name" value="spoT_relA"/>
    <property type="match status" value="1"/>
</dbReference>
<dbReference type="Gene3D" id="1.10.3210.10">
    <property type="entry name" value="Hypothetical protein af1432"/>
    <property type="match status" value="1"/>
</dbReference>
<feature type="domain" description="TGS" evidence="4">
    <location>
        <begin position="402"/>
        <end position="466"/>
    </location>
</feature>
<dbReference type="Pfam" id="PF13328">
    <property type="entry name" value="HD_4"/>
    <property type="match status" value="1"/>
</dbReference>
<comment type="caution">
    <text evidence="5">The sequence shown here is derived from an EMBL/GenBank/DDBJ whole genome shotgun (WGS) entry which is preliminary data.</text>
</comment>
<dbReference type="PANTHER" id="PTHR21262:SF31">
    <property type="entry name" value="GTP PYROPHOSPHOKINASE"/>
    <property type="match status" value="1"/>
</dbReference>
<comment type="similarity">
    <text evidence="2">Belongs to the relA/spoT family.</text>
</comment>
<dbReference type="Proteomes" id="UP000034501">
    <property type="component" value="Unassembled WGS sequence"/>
</dbReference>
<dbReference type="FunFam" id="1.10.3210.10:FF:000001">
    <property type="entry name" value="GTP pyrophosphokinase RelA"/>
    <property type="match status" value="1"/>
</dbReference>
<evidence type="ECO:0000256" key="1">
    <source>
        <dbReference type="ARBA" id="ARBA00025704"/>
    </source>
</evidence>
<proteinExistence type="inferred from homology"/>
<dbReference type="SMART" id="SM00471">
    <property type="entry name" value="HDc"/>
    <property type="match status" value="1"/>
</dbReference>
<dbReference type="GO" id="GO:0015969">
    <property type="term" value="P:guanosine tetraphosphate metabolic process"/>
    <property type="evidence" value="ECO:0007669"/>
    <property type="project" value="InterPro"/>
</dbReference>
<dbReference type="InterPro" id="IPR043519">
    <property type="entry name" value="NT_sf"/>
</dbReference>
<feature type="domain" description="HD" evidence="3">
    <location>
        <begin position="51"/>
        <end position="151"/>
    </location>
</feature>
<dbReference type="Gene3D" id="3.10.20.30">
    <property type="match status" value="1"/>
</dbReference>
<dbReference type="InterPro" id="IPR006674">
    <property type="entry name" value="HD_domain"/>
</dbReference>
<dbReference type="InterPro" id="IPR033655">
    <property type="entry name" value="TGS_RelA/SpoT"/>
</dbReference>
<dbReference type="CDD" id="cd01668">
    <property type="entry name" value="TGS_RSH"/>
    <property type="match status" value="1"/>
</dbReference>
<dbReference type="SMART" id="SM00954">
    <property type="entry name" value="RelA_SpoT"/>
    <property type="match status" value="1"/>
</dbReference>
<dbReference type="InterPro" id="IPR004095">
    <property type="entry name" value="TGS"/>
</dbReference>
<name>A0A0G1S4G7_9BACT</name>
<comment type="pathway">
    <text evidence="1">Purine metabolism.</text>
</comment>
<comment type="function">
    <text evidence="2">In eubacteria ppGpp (guanosine 3'-diphosphate 5'-diphosphate) is a mediator of the stringent response that coordinates a variety of cellular activities in response to changes in nutritional abundance.</text>
</comment>
<dbReference type="InterPro" id="IPR012675">
    <property type="entry name" value="Beta-grasp_dom_sf"/>
</dbReference>
<evidence type="ECO:0000256" key="2">
    <source>
        <dbReference type="RuleBase" id="RU003847"/>
    </source>
</evidence>
<sequence length="498" mass="56856">MTREELEKKFSELLEEIKGYNDGADFSLIKRAWEFAKLAHTGQKRLAGGPFVAHPLEVAKRLAVWRLDTTSIMAAILHDTIEDGGAKREDIVSEFGEEVATLVDGVTKVTTLRLKGSREKEFVENLRKMLLVMARDLRVVLVKLADRFHNMQTLYALSDQKQKENALETLDIYAPLAERLGMGRVKGELEDLSFPYVFPEEYKTIFKESKPFYKESEEHIKKMKRTLLKELMEEEIKAEIHGRKKHLYSLWRKLARPEIDGDFDKVHDIVALRIIVGTVAQCYTALGKVHSLYKPVPRIGISDFIAQPKPNGYRSIHTKVFGPGGRIVEVQIRTFLMHEEAEFGVAAHWAYEELKSAGEKDEVLEKEGAVAPKKLSWVRQLIEWQNELSDSEEFLRAVKFDALKHRNFVFSPMGDVFDLPVGATPIDFAYAVHTQLGNSVAGAKVDSKIVPLDYKLKSGQVVEIIKSKYPKGPNHDWLEFVVTTEARREISKYLRKSQ</sequence>
<dbReference type="EMBL" id="LCNW01000013">
    <property type="protein sequence ID" value="KKU64394.1"/>
    <property type="molecule type" value="Genomic_DNA"/>
</dbReference>
<protein>
    <submittedName>
        <fullName evidence="5">(P)ppGpp synthetase I, SpoT/RelA</fullName>
    </submittedName>
</protein>
<dbReference type="PROSITE" id="PS51831">
    <property type="entry name" value="HD"/>
    <property type="match status" value="1"/>
</dbReference>
<dbReference type="InterPro" id="IPR003607">
    <property type="entry name" value="HD/PDEase_dom"/>
</dbReference>
<reference evidence="5 6" key="1">
    <citation type="journal article" date="2015" name="Nature">
        <title>rRNA introns, odd ribosomes, and small enigmatic genomes across a large radiation of phyla.</title>
        <authorList>
            <person name="Brown C.T."/>
            <person name="Hug L.A."/>
            <person name="Thomas B.C."/>
            <person name="Sharon I."/>
            <person name="Castelle C.J."/>
            <person name="Singh A."/>
            <person name="Wilkins M.J."/>
            <person name="Williams K.H."/>
            <person name="Banfield J.F."/>
        </authorList>
    </citation>
    <scope>NUCLEOTIDE SEQUENCE [LARGE SCALE GENOMIC DNA]</scope>
</reference>
<dbReference type="CDD" id="cd05399">
    <property type="entry name" value="NT_Rel-Spo_like"/>
    <property type="match status" value="1"/>
</dbReference>
<dbReference type="PANTHER" id="PTHR21262">
    <property type="entry name" value="GUANOSINE-3',5'-BIS DIPHOSPHATE 3'-PYROPHOSPHOHYDROLASE"/>
    <property type="match status" value="1"/>
</dbReference>
<dbReference type="FunFam" id="3.10.20.30:FF:000002">
    <property type="entry name" value="GTP pyrophosphokinase (RelA/SpoT)"/>
    <property type="match status" value="1"/>
</dbReference>
<dbReference type="SUPFAM" id="SSF81271">
    <property type="entry name" value="TGS-like"/>
    <property type="match status" value="1"/>
</dbReference>
<dbReference type="GO" id="GO:0005886">
    <property type="term" value="C:plasma membrane"/>
    <property type="evidence" value="ECO:0007669"/>
    <property type="project" value="TreeGrafter"/>
</dbReference>
<dbReference type="InterPro" id="IPR012676">
    <property type="entry name" value="TGS-like"/>
</dbReference>
<organism evidence="5 6">
    <name type="scientific">Candidatus Woesebacteria bacterium GW2011_GWC2_47_16</name>
    <dbReference type="NCBI Taxonomy" id="1618590"/>
    <lineage>
        <taxon>Bacteria</taxon>
        <taxon>Candidatus Woeseibacteriota</taxon>
    </lineage>
</organism>
<evidence type="ECO:0000259" key="3">
    <source>
        <dbReference type="PROSITE" id="PS51831"/>
    </source>
</evidence>
<dbReference type="InterPro" id="IPR004811">
    <property type="entry name" value="RelA/Spo_fam"/>
</dbReference>
<dbReference type="PROSITE" id="PS51880">
    <property type="entry name" value="TGS"/>
    <property type="match status" value="1"/>
</dbReference>
<dbReference type="SUPFAM" id="SSF109604">
    <property type="entry name" value="HD-domain/PDEase-like"/>
    <property type="match status" value="1"/>
</dbReference>
<dbReference type="AlphaFoldDB" id="A0A0G1S4G7"/>
<accession>A0A0G1S4G7</accession>
<evidence type="ECO:0000313" key="5">
    <source>
        <dbReference type="EMBL" id="KKU64394.1"/>
    </source>
</evidence>
<dbReference type="CDD" id="cd00077">
    <property type="entry name" value="HDc"/>
    <property type="match status" value="1"/>
</dbReference>
<dbReference type="Pfam" id="PF04607">
    <property type="entry name" value="RelA_SpoT"/>
    <property type="match status" value="1"/>
</dbReference>
<gene>
    <name evidence="5" type="ORF">UX88_C0013G0004</name>
</gene>
<evidence type="ECO:0000259" key="4">
    <source>
        <dbReference type="PROSITE" id="PS51880"/>
    </source>
</evidence>
<dbReference type="Pfam" id="PF02824">
    <property type="entry name" value="TGS"/>
    <property type="match status" value="1"/>
</dbReference>
<evidence type="ECO:0000313" key="6">
    <source>
        <dbReference type="Proteomes" id="UP000034501"/>
    </source>
</evidence>